<gene>
    <name evidence="2" type="ORF">IQ229_06925</name>
</gene>
<keyword evidence="1" id="KW-0812">Transmembrane</keyword>
<dbReference type="EMBL" id="JADEXF010000163">
    <property type="protein sequence ID" value="MBE9104683.1"/>
    <property type="molecule type" value="Genomic_DNA"/>
</dbReference>
<keyword evidence="1" id="KW-0472">Membrane</keyword>
<name>A0ABR9TW88_9NOSO</name>
<dbReference type="Proteomes" id="UP000647836">
    <property type="component" value="Unassembled WGS sequence"/>
</dbReference>
<evidence type="ECO:0000313" key="3">
    <source>
        <dbReference type="Proteomes" id="UP000647836"/>
    </source>
</evidence>
<feature type="transmembrane region" description="Helical" evidence="1">
    <location>
        <begin position="6"/>
        <end position="26"/>
    </location>
</feature>
<dbReference type="RefSeq" id="WP_194042428.1">
    <property type="nucleotide sequence ID" value="NZ_JADEXF010000163.1"/>
</dbReference>
<protein>
    <submittedName>
        <fullName evidence="2">Uncharacterized protein</fullName>
    </submittedName>
</protein>
<reference evidence="2 3" key="1">
    <citation type="submission" date="2020-10" db="EMBL/GenBank/DDBJ databases">
        <authorList>
            <person name="Castelo-Branco R."/>
            <person name="Eusebio N."/>
            <person name="Adriana R."/>
            <person name="Vieira A."/>
            <person name="Brugerolle De Fraissinette N."/>
            <person name="Rezende De Castro R."/>
            <person name="Schneider M.P."/>
            <person name="Vasconcelos V."/>
            <person name="Leao P.N."/>
        </authorList>
    </citation>
    <scope>NUCLEOTIDE SEQUENCE [LARGE SCALE GENOMIC DNA]</scope>
    <source>
        <strain evidence="2 3">LEGE 07299</strain>
    </source>
</reference>
<sequence length="154" mass="17534">MNRTYFLANFLLIGFPLTILSIYFSLNYSGFCFAKMHYLSEKEKLKLAFDSLNNAEKLRIPIAGKMQDREFIKYKSFDEYIKENPDCCAISPRGGVEVAIPDSFLNPRILGLDSGEGIRIKFKVRYLDENSLPISQEITTGIALQNCGKVIVFN</sequence>
<evidence type="ECO:0000313" key="2">
    <source>
        <dbReference type="EMBL" id="MBE9104683.1"/>
    </source>
</evidence>
<organism evidence="2 3">
    <name type="scientific">Nostoc cf. edaphicum LEGE 07299</name>
    <dbReference type="NCBI Taxonomy" id="2777974"/>
    <lineage>
        <taxon>Bacteria</taxon>
        <taxon>Bacillati</taxon>
        <taxon>Cyanobacteriota</taxon>
        <taxon>Cyanophyceae</taxon>
        <taxon>Nostocales</taxon>
        <taxon>Nostocaceae</taxon>
        <taxon>Nostoc</taxon>
    </lineage>
</organism>
<evidence type="ECO:0000256" key="1">
    <source>
        <dbReference type="SAM" id="Phobius"/>
    </source>
</evidence>
<keyword evidence="3" id="KW-1185">Reference proteome</keyword>
<accession>A0ABR9TW88</accession>
<keyword evidence="1" id="KW-1133">Transmembrane helix</keyword>
<proteinExistence type="predicted"/>
<comment type="caution">
    <text evidence="2">The sequence shown here is derived from an EMBL/GenBank/DDBJ whole genome shotgun (WGS) entry which is preliminary data.</text>
</comment>